<keyword evidence="10" id="KW-1185">Reference proteome</keyword>
<dbReference type="AlphaFoldDB" id="A0A212PZ33"/>
<accession>A0A212PZ33</accession>
<dbReference type="PROSITE" id="PS50928">
    <property type="entry name" value="ABC_TM1"/>
    <property type="match status" value="1"/>
</dbReference>
<feature type="transmembrane region" description="Helical" evidence="7">
    <location>
        <begin position="120"/>
        <end position="139"/>
    </location>
</feature>
<evidence type="ECO:0000256" key="6">
    <source>
        <dbReference type="ARBA" id="ARBA00023136"/>
    </source>
</evidence>
<proteinExistence type="inferred from homology"/>
<organism evidence="9 10">
    <name type="scientific">Arboricoccus pini</name>
    <dbReference type="NCBI Taxonomy" id="1963835"/>
    <lineage>
        <taxon>Bacteria</taxon>
        <taxon>Pseudomonadati</taxon>
        <taxon>Pseudomonadota</taxon>
        <taxon>Alphaproteobacteria</taxon>
        <taxon>Geminicoccales</taxon>
        <taxon>Geminicoccaceae</taxon>
        <taxon>Arboricoccus</taxon>
    </lineage>
</organism>
<keyword evidence="5 7" id="KW-1133">Transmembrane helix</keyword>
<gene>
    <name evidence="9" type="ORF">SAMN07250955_101239</name>
</gene>
<feature type="transmembrane region" description="Helical" evidence="7">
    <location>
        <begin position="179"/>
        <end position="203"/>
    </location>
</feature>
<keyword evidence="4 7" id="KW-0812">Transmembrane</keyword>
<evidence type="ECO:0000313" key="9">
    <source>
        <dbReference type="EMBL" id="SNB52365.1"/>
    </source>
</evidence>
<evidence type="ECO:0000259" key="8">
    <source>
        <dbReference type="PROSITE" id="PS50928"/>
    </source>
</evidence>
<evidence type="ECO:0000256" key="7">
    <source>
        <dbReference type="RuleBase" id="RU363032"/>
    </source>
</evidence>
<dbReference type="SUPFAM" id="SSF161098">
    <property type="entry name" value="MetI-like"/>
    <property type="match status" value="1"/>
</dbReference>
<evidence type="ECO:0000256" key="4">
    <source>
        <dbReference type="ARBA" id="ARBA00022692"/>
    </source>
</evidence>
<reference evidence="9 10" key="1">
    <citation type="submission" date="2017-06" db="EMBL/GenBank/DDBJ databases">
        <authorList>
            <person name="Kim H.J."/>
            <person name="Triplett B.A."/>
        </authorList>
    </citation>
    <scope>NUCLEOTIDE SEQUENCE [LARGE SCALE GENOMIC DNA]</scope>
    <source>
        <strain evidence="9 10">B29T1</strain>
    </source>
</reference>
<feature type="transmembrane region" description="Helical" evidence="7">
    <location>
        <begin position="151"/>
        <end position="173"/>
    </location>
</feature>
<dbReference type="Gene3D" id="1.10.3720.10">
    <property type="entry name" value="MetI-like"/>
    <property type="match status" value="1"/>
</dbReference>
<evidence type="ECO:0000256" key="5">
    <source>
        <dbReference type="ARBA" id="ARBA00022989"/>
    </source>
</evidence>
<dbReference type="PANTHER" id="PTHR30151">
    <property type="entry name" value="ALKANE SULFONATE ABC TRANSPORTER-RELATED, MEMBRANE SUBUNIT"/>
    <property type="match status" value="1"/>
</dbReference>
<name>A0A212PZ33_9PROT</name>
<feature type="domain" description="ABC transmembrane type-1" evidence="8">
    <location>
        <begin position="50"/>
        <end position="234"/>
    </location>
</feature>
<evidence type="ECO:0000256" key="3">
    <source>
        <dbReference type="ARBA" id="ARBA00022475"/>
    </source>
</evidence>
<comment type="similarity">
    <text evidence="7">Belongs to the binding-protein-dependent transport system permease family.</text>
</comment>
<feature type="transmembrane region" description="Helical" evidence="7">
    <location>
        <begin position="92"/>
        <end position="114"/>
    </location>
</feature>
<keyword evidence="2 7" id="KW-0813">Transport</keyword>
<dbReference type="CDD" id="cd06261">
    <property type="entry name" value="TM_PBP2"/>
    <property type="match status" value="1"/>
</dbReference>
<evidence type="ECO:0000256" key="1">
    <source>
        <dbReference type="ARBA" id="ARBA00004651"/>
    </source>
</evidence>
<evidence type="ECO:0000256" key="2">
    <source>
        <dbReference type="ARBA" id="ARBA00022448"/>
    </source>
</evidence>
<dbReference type="GO" id="GO:0055085">
    <property type="term" value="P:transmembrane transport"/>
    <property type="evidence" value="ECO:0007669"/>
    <property type="project" value="InterPro"/>
</dbReference>
<sequence length="252" mass="27148">MMASLVRGLAVMLGLLLLWQLLVWGTGVPRYLLPEPLAVFEALWLQGPLILHHALLTLAEIVLGLVLGLLLGGLMALVLASSSLLSRWLLPLVIASQAVPVFALAPLLVLWLGYGMASKVAMAVLVIFFPVTVSFHEGLRRVERGWIEQARVMDAGAASILWHIRLPAALPAFGAGARIAAVVAPIGAVIGEWVGSAGGLGYLMLHANARMQTDLLFAALLVLCLMAMALWLIVDRLLRRLIFWQPDTLHAA</sequence>
<dbReference type="Proteomes" id="UP000197065">
    <property type="component" value="Unassembled WGS sequence"/>
</dbReference>
<dbReference type="InterPro" id="IPR035906">
    <property type="entry name" value="MetI-like_sf"/>
</dbReference>
<dbReference type="InterPro" id="IPR000515">
    <property type="entry name" value="MetI-like"/>
</dbReference>
<protein>
    <submittedName>
        <fullName evidence="9">Putative hydroxymethylpyrimidine transport system permease protein</fullName>
    </submittedName>
</protein>
<dbReference type="EMBL" id="FYEH01000001">
    <property type="protein sequence ID" value="SNB52365.1"/>
    <property type="molecule type" value="Genomic_DNA"/>
</dbReference>
<keyword evidence="6 7" id="KW-0472">Membrane</keyword>
<dbReference type="PANTHER" id="PTHR30151:SF20">
    <property type="entry name" value="ABC TRANSPORTER PERMEASE PROTEIN HI_0355-RELATED"/>
    <property type="match status" value="1"/>
</dbReference>
<evidence type="ECO:0000313" key="10">
    <source>
        <dbReference type="Proteomes" id="UP000197065"/>
    </source>
</evidence>
<comment type="subcellular location">
    <subcellularLocation>
        <location evidence="1 7">Cell membrane</location>
        <topology evidence="1 7">Multi-pass membrane protein</topology>
    </subcellularLocation>
</comment>
<feature type="transmembrane region" description="Helical" evidence="7">
    <location>
        <begin position="49"/>
        <end position="80"/>
    </location>
</feature>
<keyword evidence="3" id="KW-1003">Cell membrane</keyword>
<feature type="transmembrane region" description="Helical" evidence="7">
    <location>
        <begin position="215"/>
        <end position="234"/>
    </location>
</feature>
<dbReference type="GO" id="GO:0005886">
    <property type="term" value="C:plasma membrane"/>
    <property type="evidence" value="ECO:0007669"/>
    <property type="project" value="UniProtKB-SubCell"/>
</dbReference>
<dbReference type="Pfam" id="PF00528">
    <property type="entry name" value="BPD_transp_1"/>
    <property type="match status" value="1"/>
</dbReference>